<comment type="caution">
    <text evidence="9">The sequence shown here is derived from an EMBL/GenBank/DDBJ whole genome shotgun (WGS) entry which is preliminary data.</text>
</comment>
<feature type="region of interest" description="Disordered" evidence="6">
    <location>
        <begin position="60"/>
        <end position="115"/>
    </location>
</feature>
<evidence type="ECO:0000259" key="7">
    <source>
        <dbReference type="PROSITE" id="PS50090"/>
    </source>
</evidence>
<dbReference type="GO" id="GO:0005634">
    <property type="term" value="C:nucleus"/>
    <property type="evidence" value="ECO:0007669"/>
    <property type="project" value="UniProtKB-SubCell"/>
</dbReference>
<dbReference type="GO" id="GO:0009908">
    <property type="term" value="P:flower development"/>
    <property type="evidence" value="ECO:0007669"/>
    <property type="project" value="UniProtKB-ARBA"/>
</dbReference>
<protein>
    <submittedName>
        <fullName evidence="9">Uncharacterized protein</fullName>
    </submittedName>
</protein>
<evidence type="ECO:0000256" key="3">
    <source>
        <dbReference type="ARBA" id="ARBA00023015"/>
    </source>
</evidence>
<evidence type="ECO:0000256" key="6">
    <source>
        <dbReference type="SAM" id="MobiDB-lite"/>
    </source>
</evidence>
<dbReference type="FunFam" id="1.10.10.60:FF:000154">
    <property type="entry name" value="Transcription factor SRM1"/>
    <property type="match status" value="1"/>
</dbReference>
<sequence>MERQYIATMRETMPIVEIEVVVVSDLVEKMPDLAVVGMKTVMAKWHLKAGVMELVEEEKRREKRDLPSERAASQQVADALPEPPKQQRRWGSQYIPPQSEIASSSMTSRGSWTSKQNKQFEEALAKYDKDTPDRWHNIARAVGGKTIEEVRRHYEILVNDIMQIETDQVPIPNYRTITSNGRGYVNEQRYGAPPP</sequence>
<proteinExistence type="predicted"/>
<dbReference type="GO" id="GO:0048262">
    <property type="term" value="P:determination of dorsal/ventral asymmetry"/>
    <property type="evidence" value="ECO:0007669"/>
    <property type="project" value="UniProtKB-ARBA"/>
</dbReference>
<dbReference type="Pfam" id="PF00249">
    <property type="entry name" value="Myb_DNA-binding"/>
    <property type="match status" value="1"/>
</dbReference>
<comment type="subcellular location">
    <subcellularLocation>
        <location evidence="1">Nucleus</location>
    </subcellularLocation>
</comment>
<keyword evidence="3" id="KW-0805">Transcription regulation</keyword>
<evidence type="ECO:0000256" key="5">
    <source>
        <dbReference type="ARBA" id="ARBA00023242"/>
    </source>
</evidence>
<feature type="domain" description="SANT" evidence="8">
    <location>
        <begin position="107"/>
        <end position="154"/>
    </location>
</feature>
<evidence type="ECO:0000256" key="1">
    <source>
        <dbReference type="ARBA" id="ARBA00004123"/>
    </source>
</evidence>
<dbReference type="InterPro" id="IPR001005">
    <property type="entry name" value="SANT/Myb"/>
</dbReference>
<feature type="compositionally biased region" description="Low complexity" evidence="6">
    <location>
        <begin position="103"/>
        <end position="114"/>
    </location>
</feature>
<dbReference type="PANTHER" id="PTHR43952">
    <property type="entry name" value="MYB FAMILY TRANSCRIPTION FACTOR-RELATED"/>
    <property type="match status" value="1"/>
</dbReference>
<evidence type="ECO:0000259" key="8">
    <source>
        <dbReference type="PROSITE" id="PS51293"/>
    </source>
</evidence>
<dbReference type="Proteomes" id="UP000826271">
    <property type="component" value="Unassembled WGS sequence"/>
</dbReference>
<keyword evidence="2" id="KW-0217">Developmental protein</keyword>
<evidence type="ECO:0000313" key="9">
    <source>
        <dbReference type="EMBL" id="KAG8377808.1"/>
    </source>
</evidence>
<evidence type="ECO:0000313" key="10">
    <source>
        <dbReference type="Proteomes" id="UP000826271"/>
    </source>
</evidence>
<dbReference type="GO" id="GO:0003700">
    <property type="term" value="F:DNA-binding transcription factor activity"/>
    <property type="evidence" value="ECO:0007669"/>
    <property type="project" value="InterPro"/>
</dbReference>
<gene>
    <name evidence="9" type="ORF">BUALT_Bualt08G0072200</name>
</gene>
<keyword evidence="5" id="KW-0539">Nucleus</keyword>
<dbReference type="SMART" id="SM00717">
    <property type="entry name" value="SANT"/>
    <property type="match status" value="1"/>
</dbReference>
<dbReference type="AlphaFoldDB" id="A0AAV6X5M4"/>
<dbReference type="CDD" id="cd00167">
    <property type="entry name" value="SANT"/>
    <property type="match status" value="1"/>
</dbReference>
<keyword evidence="4" id="KW-0804">Transcription</keyword>
<dbReference type="PANTHER" id="PTHR43952:SF72">
    <property type="entry name" value="MYB-LIKE DOMAIN-CONTAINING PROTEIN"/>
    <property type="match status" value="1"/>
</dbReference>
<dbReference type="InterPro" id="IPR017884">
    <property type="entry name" value="SANT_dom"/>
</dbReference>
<dbReference type="InterPro" id="IPR009057">
    <property type="entry name" value="Homeodomain-like_sf"/>
</dbReference>
<dbReference type="PROSITE" id="PS51293">
    <property type="entry name" value="SANT"/>
    <property type="match status" value="1"/>
</dbReference>
<keyword evidence="10" id="KW-1185">Reference proteome</keyword>
<feature type="domain" description="Myb-like" evidence="7">
    <location>
        <begin position="104"/>
        <end position="158"/>
    </location>
</feature>
<dbReference type="Gene3D" id="1.10.10.60">
    <property type="entry name" value="Homeodomain-like"/>
    <property type="match status" value="1"/>
</dbReference>
<dbReference type="InterPro" id="IPR044636">
    <property type="entry name" value="RADIALIS-like"/>
</dbReference>
<evidence type="ECO:0000256" key="2">
    <source>
        <dbReference type="ARBA" id="ARBA00022473"/>
    </source>
</evidence>
<dbReference type="EMBL" id="WHWC01000008">
    <property type="protein sequence ID" value="KAG8377808.1"/>
    <property type="molecule type" value="Genomic_DNA"/>
</dbReference>
<name>A0AAV6X5M4_9LAMI</name>
<accession>A0AAV6X5M4</accession>
<reference evidence="9" key="1">
    <citation type="submission" date="2019-10" db="EMBL/GenBank/DDBJ databases">
        <authorList>
            <person name="Zhang R."/>
            <person name="Pan Y."/>
            <person name="Wang J."/>
            <person name="Ma R."/>
            <person name="Yu S."/>
        </authorList>
    </citation>
    <scope>NUCLEOTIDE SEQUENCE</scope>
    <source>
        <strain evidence="9">LA-IB0</strain>
        <tissue evidence="9">Leaf</tissue>
    </source>
</reference>
<evidence type="ECO:0000256" key="4">
    <source>
        <dbReference type="ARBA" id="ARBA00023163"/>
    </source>
</evidence>
<dbReference type="SUPFAM" id="SSF46689">
    <property type="entry name" value="Homeodomain-like"/>
    <property type="match status" value="1"/>
</dbReference>
<organism evidence="9 10">
    <name type="scientific">Buddleja alternifolia</name>
    <dbReference type="NCBI Taxonomy" id="168488"/>
    <lineage>
        <taxon>Eukaryota</taxon>
        <taxon>Viridiplantae</taxon>
        <taxon>Streptophyta</taxon>
        <taxon>Embryophyta</taxon>
        <taxon>Tracheophyta</taxon>
        <taxon>Spermatophyta</taxon>
        <taxon>Magnoliopsida</taxon>
        <taxon>eudicotyledons</taxon>
        <taxon>Gunneridae</taxon>
        <taxon>Pentapetalae</taxon>
        <taxon>asterids</taxon>
        <taxon>lamiids</taxon>
        <taxon>Lamiales</taxon>
        <taxon>Scrophulariaceae</taxon>
        <taxon>Buddlejeae</taxon>
        <taxon>Buddleja</taxon>
    </lineage>
</organism>
<dbReference type="PROSITE" id="PS50090">
    <property type="entry name" value="MYB_LIKE"/>
    <property type="match status" value="1"/>
</dbReference>